<evidence type="ECO:0000256" key="1">
    <source>
        <dbReference type="SAM" id="MobiDB-lite"/>
    </source>
</evidence>
<sequence length="166" mass="17857">MPIASVVLAVLISDPHSGKAGTVLRICTVDLIPSPTVLAAAHLDIMPIRIPIPAIGTMMANPQDTGTWSIVHDITPFPRSDPTAGHQCHHEDRDRRDSPQESAETCSGCSHPVSSRRGSQNEDSCESTGEDPCEPTPEDRRESTSTREDMVTMNYVGDSTRVGPGE</sequence>
<feature type="compositionally biased region" description="Acidic residues" evidence="1">
    <location>
        <begin position="123"/>
        <end position="133"/>
    </location>
</feature>
<feature type="compositionally biased region" description="Polar residues" evidence="1">
    <location>
        <begin position="100"/>
        <end position="122"/>
    </location>
</feature>
<feature type="region of interest" description="Disordered" evidence="1">
    <location>
        <begin position="71"/>
        <end position="166"/>
    </location>
</feature>
<evidence type="ECO:0000313" key="2">
    <source>
        <dbReference type="EMBL" id="KUI52821.1"/>
    </source>
</evidence>
<protein>
    <submittedName>
        <fullName evidence="2">Uncharacterized protein</fullName>
    </submittedName>
</protein>
<name>A0A194UME3_CYTMA</name>
<accession>A0A194UME3</accession>
<feature type="compositionally biased region" description="Basic and acidic residues" evidence="1">
    <location>
        <begin position="88"/>
        <end position="99"/>
    </location>
</feature>
<reference evidence="3" key="1">
    <citation type="submission" date="2014-12" db="EMBL/GenBank/DDBJ databases">
        <title>Genome Sequence of Valsa Canker Pathogens Uncovers a Specific Adaption of Colonization on Woody Bark.</title>
        <authorList>
            <person name="Yin Z."/>
            <person name="Liu H."/>
            <person name="Gao X."/>
            <person name="Li Z."/>
            <person name="Song N."/>
            <person name="Ke X."/>
            <person name="Dai Q."/>
            <person name="Wu Y."/>
            <person name="Sun Y."/>
            <person name="Xu J.-R."/>
            <person name="Kang Z.K."/>
            <person name="Wang L."/>
            <person name="Huang L."/>
        </authorList>
    </citation>
    <scope>NUCLEOTIDE SEQUENCE [LARGE SCALE GENOMIC DNA]</scope>
    <source>
        <strain evidence="3">SXYL134</strain>
    </source>
</reference>
<feature type="compositionally biased region" description="Basic and acidic residues" evidence="1">
    <location>
        <begin position="137"/>
        <end position="150"/>
    </location>
</feature>
<dbReference type="EMBL" id="KN714666">
    <property type="protein sequence ID" value="KUI52821.1"/>
    <property type="molecule type" value="Genomic_DNA"/>
</dbReference>
<gene>
    <name evidence="2" type="ORF">VP1G_10484</name>
</gene>
<keyword evidence="3" id="KW-1185">Reference proteome</keyword>
<proteinExistence type="predicted"/>
<evidence type="ECO:0000313" key="3">
    <source>
        <dbReference type="Proteomes" id="UP000078576"/>
    </source>
</evidence>
<dbReference type="Proteomes" id="UP000078576">
    <property type="component" value="Unassembled WGS sequence"/>
</dbReference>
<organism evidence="2 3">
    <name type="scientific">Cytospora mali</name>
    <name type="common">Apple Valsa canker fungus</name>
    <name type="synonym">Valsa mali</name>
    <dbReference type="NCBI Taxonomy" id="578113"/>
    <lineage>
        <taxon>Eukaryota</taxon>
        <taxon>Fungi</taxon>
        <taxon>Dikarya</taxon>
        <taxon>Ascomycota</taxon>
        <taxon>Pezizomycotina</taxon>
        <taxon>Sordariomycetes</taxon>
        <taxon>Sordariomycetidae</taxon>
        <taxon>Diaporthales</taxon>
        <taxon>Cytosporaceae</taxon>
        <taxon>Cytospora</taxon>
    </lineage>
</organism>
<dbReference type="AlphaFoldDB" id="A0A194UME3"/>